<keyword evidence="8" id="KW-1015">Disulfide bond</keyword>
<dbReference type="InterPro" id="IPR003598">
    <property type="entry name" value="Ig_sub2"/>
</dbReference>
<keyword evidence="14" id="KW-1185">Reference proteome</keyword>
<dbReference type="InterPro" id="IPR007110">
    <property type="entry name" value="Ig-like_dom"/>
</dbReference>
<evidence type="ECO:0000256" key="7">
    <source>
        <dbReference type="ARBA" id="ARBA00023136"/>
    </source>
</evidence>
<dbReference type="FunFam" id="2.60.40.10:FF:000017">
    <property type="entry name" value="Down syndrome cell adhesion molecule b"/>
    <property type="match status" value="1"/>
</dbReference>
<comment type="caution">
    <text evidence="13">The sequence shown here is derived from an EMBL/GenBank/DDBJ whole genome shotgun (WGS) entry which is preliminary data.</text>
</comment>
<feature type="transmembrane region" description="Helical" evidence="10">
    <location>
        <begin position="1278"/>
        <end position="1300"/>
    </location>
</feature>
<dbReference type="GO" id="GO:0005886">
    <property type="term" value="C:plasma membrane"/>
    <property type="evidence" value="ECO:0007669"/>
    <property type="project" value="UniProtKB-SubCell"/>
</dbReference>
<feature type="domain" description="Ig-like" evidence="11">
    <location>
        <begin position="121"/>
        <end position="228"/>
    </location>
</feature>
<name>A0A1D2MGY8_ORCCI</name>
<keyword evidence="7 10" id="KW-0472">Membrane</keyword>
<feature type="domain" description="Fibronectin type-III" evidence="12">
    <location>
        <begin position="555"/>
        <end position="654"/>
    </location>
</feature>
<feature type="domain" description="Fibronectin type-III" evidence="12">
    <location>
        <begin position="866"/>
        <end position="966"/>
    </location>
</feature>
<feature type="domain" description="Ig-like" evidence="11">
    <location>
        <begin position="5"/>
        <end position="108"/>
    </location>
</feature>
<keyword evidence="9" id="KW-0393">Immunoglobulin domain</keyword>
<dbReference type="Proteomes" id="UP000094527">
    <property type="component" value="Unassembled WGS sequence"/>
</dbReference>
<evidence type="ECO:0000256" key="2">
    <source>
        <dbReference type="ARBA" id="ARBA00022692"/>
    </source>
</evidence>
<dbReference type="PROSITE" id="PS50835">
    <property type="entry name" value="IG_LIKE"/>
    <property type="match status" value="6"/>
</dbReference>
<evidence type="ECO:0000313" key="13">
    <source>
        <dbReference type="EMBL" id="ODM92162.1"/>
    </source>
</evidence>
<dbReference type="EMBL" id="LJIJ01001311">
    <property type="protein sequence ID" value="ODM92162.1"/>
    <property type="molecule type" value="Genomic_DNA"/>
</dbReference>
<dbReference type="InterPro" id="IPR003599">
    <property type="entry name" value="Ig_sub"/>
</dbReference>
<feature type="domain" description="Fibronectin type-III" evidence="12">
    <location>
        <begin position="659"/>
        <end position="761"/>
    </location>
</feature>
<dbReference type="InterPro" id="IPR056754">
    <property type="entry name" value="DSCAM/DSCAML_C"/>
</dbReference>
<dbReference type="FunFam" id="2.60.40.10:FF:000333">
    <property type="entry name" value="Down syndrome cell adhesion molecule"/>
    <property type="match status" value="1"/>
</dbReference>
<dbReference type="PANTHER" id="PTHR44170">
    <property type="entry name" value="PROTEIN SIDEKICK"/>
    <property type="match status" value="1"/>
</dbReference>
<dbReference type="SMART" id="SM00060">
    <property type="entry name" value="FN3"/>
    <property type="match status" value="6"/>
</dbReference>
<dbReference type="Pfam" id="PF07679">
    <property type="entry name" value="I-set"/>
    <property type="match status" value="3"/>
</dbReference>
<gene>
    <name evidence="13" type="ORF">Ocin01_14519</name>
</gene>
<sequence length="1412" mass="156635">MTSTPELVNTFISQSLQPGPFITLKCSAVGNPIPKITWTIDNTPVHQNEQEYWAQQQYTRISIGSYQLHNYETVSHLNISGIQVENSGVYKCEASNLVGSSFHSARLNIYGSLIEFGCFLPRESRIFVKEMSALTLVAGQRALIPCHYGGYPVDKVGWQKDSRDIEALEGTTGFENDGKRTSGSERFTIFANGTLQIEKVNRDTDKGRYACVISNRKGEIASGSVDVNVMRSPVISPFRFDDDLREGQRTSASCNVISGDLPIDIIWFKDSSPIPNWLNVTENRVKFLSVLIFEELHHEHSGEFTCSVSNAAATVTQSATLNVKVPPKWTKEPESVKVILKSDHILPCSATGVPQPTINWYRESVVGRIKYAIKSNDKLLLREDGALKILQVGETDASNYICEAVNGVGSGISKSIRLDVIIPAKVSAPMTSIVVAEGLPALLKCEIRGDSPVQVSWKKGSVIMEPQHSSARLVQHQTIVDGNSSVLFAELRIDPSERADSGLYVCIASNQYGRDEDRINLEVKGRESPYGHFGSLLFLIEIPVKYCIFTARPDPPENFMVEEIGSRFIRLGWSVASSKESRVLVTSFLLQWKRSSTLSWESGQVYNRSVESSSTHAKLESLNPVTNYDIRVFASNDFGHGFPTEALTILTLPEAPSGSPTNVSGIPIGPRVVLVKWEPPDVSLQHGEILGYQVTANLQSPLGLGTNQKGNEQVIIDQKWGLQAELKELLPNSQYKISVKAYNSAGMGPLSPFLFIQTPEGAPDSPPIHLGCEALSPKSLQVQWEPPPFHLSNGQILGYKVIYLPLQAEEFGEKGEVKKTSNRETTLHGLRSFTSYSVRVLGYTHGGESNMSTPVTCRTEEDVPEEPADIKVVSLSSTSALVSWLPPTSSNGVITKYTVFWKSGESETVKEKQVVISSESNSEEDEFHLEIRRLRESLPYSVWVKASTSVGTGRATRTETFQLSSLLPARIASFASVKNKELGQPLRLACKSVGIPLPDVFWLKNDLPLPSHNLLRNGSLFINRIKGLDEGVYICRAQNEHGSDEIQHRVIISRPPSSVPIFVGYVTDSSIQIHWDPPEKAEPSLSAYVLQYQQQKDSLSLRDWVSTRMGPRLTSYLVENLLCGTQYSFRIFGENSVGKGEMSLVLSARTNGNLPEMPKLTEILDGNGTMIRIDLMRWSDGGCPITNFNIEYKKESSGNWLRIYRRDNSSRVFIIQTQLYSKYEIKIRVENDAGSVTKVFKVESYPDFFTNYAKVLERVEKEVGMNGSYVSLYTDPHVLVPIVSALICTFAVAICVLMLIKRKNQSRPEWKFKQSSSQQTWLSSSDAASKCAGGIGESVSGCPEAMSIYATLNSTKPIPMTIRDSTVRFQSFGQHDNYEAPNNAMTAEFTKRSRRKSCASSPLEEMCMQQAH</sequence>
<dbReference type="PANTHER" id="PTHR44170:SF6">
    <property type="entry name" value="CONTACTIN"/>
    <property type="match status" value="1"/>
</dbReference>
<dbReference type="SUPFAM" id="SSF49265">
    <property type="entry name" value="Fibronectin type III"/>
    <property type="match status" value="3"/>
</dbReference>
<evidence type="ECO:0000256" key="6">
    <source>
        <dbReference type="ARBA" id="ARBA00022989"/>
    </source>
</evidence>
<organism evidence="13 14">
    <name type="scientific">Orchesella cincta</name>
    <name type="common">Springtail</name>
    <name type="synonym">Podura cincta</name>
    <dbReference type="NCBI Taxonomy" id="48709"/>
    <lineage>
        <taxon>Eukaryota</taxon>
        <taxon>Metazoa</taxon>
        <taxon>Ecdysozoa</taxon>
        <taxon>Arthropoda</taxon>
        <taxon>Hexapoda</taxon>
        <taxon>Collembola</taxon>
        <taxon>Entomobryomorpha</taxon>
        <taxon>Entomobryoidea</taxon>
        <taxon>Orchesellidae</taxon>
        <taxon>Orchesellinae</taxon>
        <taxon>Orchesella</taxon>
    </lineage>
</organism>
<accession>A0A1D2MGY8</accession>
<dbReference type="InterPro" id="IPR013098">
    <property type="entry name" value="Ig_I-set"/>
</dbReference>
<dbReference type="OMA" id="NTFRICA"/>
<feature type="domain" description="Fibronectin type-III" evidence="12">
    <location>
        <begin position="766"/>
        <end position="862"/>
    </location>
</feature>
<feature type="domain" description="Ig-like" evidence="11">
    <location>
        <begin position="423"/>
        <end position="522"/>
    </location>
</feature>
<dbReference type="SMART" id="SM00408">
    <property type="entry name" value="IGc2"/>
    <property type="match status" value="6"/>
</dbReference>
<dbReference type="Pfam" id="PF13927">
    <property type="entry name" value="Ig_3"/>
    <property type="match status" value="2"/>
</dbReference>
<dbReference type="FunFam" id="2.60.40.10:FF:000104">
    <property type="entry name" value="Down syndrome cell adhesion molecule b"/>
    <property type="match status" value="1"/>
</dbReference>
<evidence type="ECO:0000259" key="12">
    <source>
        <dbReference type="PROSITE" id="PS50853"/>
    </source>
</evidence>
<dbReference type="InterPro" id="IPR036116">
    <property type="entry name" value="FN3_sf"/>
</dbReference>
<feature type="domain" description="Fibronectin type-III" evidence="12">
    <location>
        <begin position="1055"/>
        <end position="1153"/>
    </location>
</feature>
<feature type="domain" description="Fibronectin type-III" evidence="12">
    <location>
        <begin position="1154"/>
        <end position="1247"/>
    </location>
</feature>
<proteinExistence type="predicted"/>
<keyword evidence="6 10" id="KW-1133">Transmembrane helix</keyword>
<feature type="domain" description="Ig-like" evidence="11">
    <location>
        <begin position="327"/>
        <end position="419"/>
    </location>
</feature>
<evidence type="ECO:0000256" key="9">
    <source>
        <dbReference type="ARBA" id="ARBA00023319"/>
    </source>
</evidence>
<comment type="subcellular location">
    <subcellularLocation>
        <location evidence="1">Membrane</location>
        <topology evidence="1">Single-pass type I membrane protein</topology>
    </subcellularLocation>
</comment>
<keyword evidence="2 10" id="KW-0812">Transmembrane</keyword>
<dbReference type="GO" id="GO:0098609">
    <property type="term" value="P:cell-cell adhesion"/>
    <property type="evidence" value="ECO:0007669"/>
    <property type="project" value="TreeGrafter"/>
</dbReference>
<reference evidence="13 14" key="1">
    <citation type="journal article" date="2016" name="Genome Biol. Evol.">
        <title>Gene Family Evolution Reflects Adaptation to Soil Environmental Stressors in the Genome of the Collembolan Orchesella cincta.</title>
        <authorList>
            <person name="Faddeeva-Vakhrusheva A."/>
            <person name="Derks M.F."/>
            <person name="Anvar S.Y."/>
            <person name="Agamennone V."/>
            <person name="Suring W."/>
            <person name="Smit S."/>
            <person name="van Straalen N.M."/>
            <person name="Roelofs D."/>
        </authorList>
    </citation>
    <scope>NUCLEOTIDE SEQUENCE [LARGE SCALE GENOMIC DNA]</scope>
    <source>
        <tissue evidence="13">Mixed pool</tissue>
    </source>
</reference>
<dbReference type="InterPro" id="IPR013783">
    <property type="entry name" value="Ig-like_fold"/>
</dbReference>
<evidence type="ECO:0000256" key="1">
    <source>
        <dbReference type="ARBA" id="ARBA00004479"/>
    </source>
</evidence>
<evidence type="ECO:0000313" key="14">
    <source>
        <dbReference type="Proteomes" id="UP000094527"/>
    </source>
</evidence>
<dbReference type="CDD" id="cd00063">
    <property type="entry name" value="FN3"/>
    <property type="match status" value="6"/>
</dbReference>
<dbReference type="InterPro" id="IPR003961">
    <property type="entry name" value="FN3_dom"/>
</dbReference>
<dbReference type="SUPFAM" id="SSF48726">
    <property type="entry name" value="Immunoglobulin"/>
    <property type="match status" value="6"/>
</dbReference>
<keyword evidence="5" id="KW-0130">Cell adhesion</keyword>
<dbReference type="FunFam" id="2.60.40.10:FF:000093">
    <property type="entry name" value="Down syndrome cell adhesion molecule, isoform B"/>
    <property type="match status" value="1"/>
</dbReference>
<keyword evidence="3" id="KW-0732">Signal</keyword>
<dbReference type="SMART" id="SM00409">
    <property type="entry name" value="IG"/>
    <property type="match status" value="6"/>
</dbReference>
<evidence type="ECO:0000256" key="10">
    <source>
        <dbReference type="SAM" id="Phobius"/>
    </source>
</evidence>
<protein>
    <submittedName>
        <fullName evidence="13">Down syndrome cell adhesion molecule-like protein Dscam2</fullName>
    </submittedName>
</protein>
<evidence type="ECO:0000256" key="3">
    <source>
        <dbReference type="ARBA" id="ARBA00022729"/>
    </source>
</evidence>
<dbReference type="OrthoDB" id="5969272at2759"/>
<dbReference type="PROSITE" id="PS50853">
    <property type="entry name" value="FN3"/>
    <property type="match status" value="6"/>
</dbReference>
<dbReference type="GO" id="GO:0048812">
    <property type="term" value="P:neuron projection morphogenesis"/>
    <property type="evidence" value="ECO:0007669"/>
    <property type="project" value="UniProtKB-ARBA"/>
</dbReference>
<dbReference type="Pfam" id="PF00041">
    <property type="entry name" value="fn3"/>
    <property type="match status" value="5"/>
</dbReference>
<dbReference type="FunFam" id="2.60.40.10:FF:000028">
    <property type="entry name" value="Neuronal cell adhesion molecule"/>
    <property type="match status" value="1"/>
</dbReference>
<evidence type="ECO:0000256" key="4">
    <source>
        <dbReference type="ARBA" id="ARBA00022737"/>
    </source>
</evidence>
<feature type="domain" description="Ig-like" evidence="11">
    <location>
        <begin position="968"/>
        <end position="1053"/>
    </location>
</feature>
<dbReference type="InterPro" id="IPR036179">
    <property type="entry name" value="Ig-like_dom_sf"/>
</dbReference>
<evidence type="ECO:0000256" key="5">
    <source>
        <dbReference type="ARBA" id="ARBA00022889"/>
    </source>
</evidence>
<feature type="domain" description="Ig-like" evidence="11">
    <location>
        <begin position="233"/>
        <end position="322"/>
    </location>
</feature>
<dbReference type="STRING" id="48709.A0A1D2MGY8"/>
<dbReference type="Gene3D" id="2.60.40.10">
    <property type="entry name" value="Immunoglobulins"/>
    <property type="match status" value="12"/>
</dbReference>
<evidence type="ECO:0000256" key="8">
    <source>
        <dbReference type="ARBA" id="ARBA00023157"/>
    </source>
</evidence>
<dbReference type="Pfam" id="PF25059">
    <property type="entry name" value="FN3_DSCAM-DSCAML_C"/>
    <property type="match status" value="1"/>
</dbReference>
<dbReference type="Pfam" id="PF13895">
    <property type="entry name" value="Ig_2"/>
    <property type="match status" value="1"/>
</dbReference>
<dbReference type="PRINTS" id="PR00014">
    <property type="entry name" value="FNTYPEIII"/>
</dbReference>
<evidence type="ECO:0000259" key="11">
    <source>
        <dbReference type="PROSITE" id="PS50835"/>
    </source>
</evidence>
<keyword evidence="4" id="KW-0677">Repeat</keyword>